<name>A0A2A2I534_9GAMM</name>
<dbReference type="SUPFAM" id="SSF103247">
    <property type="entry name" value="TT1751-like"/>
    <property type="match status" value="1"/>
</dbReference>
<dbReference type="InterPro" id="IPR035923">
    <property type="entry name" value="TT1751-like_sf"/>
</dbReference>
<evidence type="ECO:0000313" key="4">
    <source>
        <dbReference type="EMBL" id="PVY77507.1"/>
    </source>
</evidence>
<dbReference type="Proteomes" id="UP000245887">
    <property type="component" value="Unassembled WGS sequence"/>
</dbReference>
<proteinExistence type="predicted"/>
<evidence type="ECO:0000256" key="1">
    <source>
        <dbReference type="SAM" id="SignalP"/>
    </source>
</evidence>
<dbReference type="Proteomes" id="UP000218332">
    <property type="component" value="Unassembled WGS sequence"/>
</dbReference>
<feature type="domain" description="DUF302" evidence="2">
    <location>
        <begin position="57"/>
        <end position="119"/>
    </location>
</feature>
<dbReference type="Pfam" id="PF03625">
    <property type="entry name" value="DUF302"/>
    <property type="match status" value="1"/>
</dbReference>
<dbReference type="PANTHER" id="PTHR38342">
    <property type="entry name" value="SLR5037 PROTEIN"/>
    <property type="match status" value="1"/>
</dbReference>
<dbReference type="CDD" id="cd14797">
    <property type="entry name" value="DUF302"/>
    <property type="match status" value="1"/>
</dbReference>
<accession>A0A2A2I534</accession>
<dbReference type="OrthoDB" id="9799367at2"/>
<comment type="caution">
    <text evidence="3">The sequence shown here is derived from an EMBL/GenBank/DDBJ whole genome shotgun (WGS) entry which is preliminary data.</text>
</comment>
<feature type="chain" id="PRO_5033755461" evidence="1">
    <location>
        <begin position="23"/>
        <end position="158"/>
    </location>
</feature>
<sequence length="158" mass="17160">MRLTVRSLVGLMLVLVTSTLWAADGLVQMESAHSVERTTDRLVHALKDKGMTVFRQVDHRQGAAGVNLSLRPTRIVIFGNPKVGTPLMQCQQSVAIDLPQKALIWEDADGQVWLGYNDPAYLTERHDIDGCDAVVGKIGKALDGFARAATSEGTSTTE</sequence>
<feature type="signal peptide" evidence="1">
    <location>
        <begin position="1"/>
        <end position="22"/>
    </location>
</feature>
<reference evidence="3 5" key="1">
    <citation type="submission" date="2017-07" db="EMBL/GenBank/DDBJ databases">
        <title>Tamlnaduibacter salinus (Mi-7) genome sequencing.</title>
        <authorList>
            <person name="Verma A."/>
            <person name="Krishnamurthi S."/>
        </authorList>
    </citation>
    <scope>NUCLEOTIDE SEQUENCE [LARGE SCALE GENOMIC DNA]</scope>
    <source>
        <strain evidence="3 5">Mi-7</strain>
    </source>
</reference>
<evidence type="ECO:0000313" key="3">
    <source>
        <dbReference type="EMBL" id="PAV26849.1"/>
    </source>
</evidence>
<dbReference type="Gene3D" id="3.30.310.70">
    <property type="entry name" value="TT1751-like domain"/>
    <property type="match status" value="1"/>
</dbReference>
<organism evidence="3 5">
    <name type="scientific">Tamilnaduibacter salinus</name>
    <dbReference type="NCBI Taxonomy" id="1484056"/>
    <lineage>
        <taxon>Bacteria</taxon>
        <taxon>Pseudomonadati</taxon>
        <taxon>Pseudomonadota</taxon>
        <taxon>Gammaproteobacteria</taxon>
        <taxon>Pseudomonadales</taxon>
        <taxon>Marinobacteraceae</taxon>
        <taxon>Tamilnaduibacter</taxon>
    </lineage>
</organism>
<gene>
    <name evidence="4" type="ORF">C8D92_103194</name>
    <name evidence="3" type="ORF">CF392_03270</name>
</gene>
<dbReference type="RefSeq" id="WP_095610043.1">
    <property type="nucleotide sequence ID" value="NZ_NMPM01000013.1"/>
</dbReference>
<dbReference type="EMBL" id="NMPM01000013">
    <property type="protein sequence ID" value="PAV26849.1"/>
    <property type="molecule type" value="Genomic_DNA"/>
</dbReference>
<keyword evidence="1" id="KW-0732">Signal</keyword>
<dbReference type="PANTHER" id="PTHR38342:SF2">
    <property type="entry name" value="INNER MEMBRANE OR EXPORTED"/>
    <property type="match status" value="1"/>
</dbReference>
<keyword evidence="5" id="KW-1185">Reference proteome</keyword>
<dbReference type="InterPro" id="IPR005180">
    <property type="entry name" value="DUF302"/>
</dbReference>
<reference evidence="4 6" key="2">
    <citation type="submission" date="2018-04" db="EMBL/GenBank/DDBJ databases">
        <title>Genomic Encyclopedia of Type Strains, Phase IV (KMG-IV): sequencing the most valuable type-strain genomes for metagenomic binning, comparative biology and taxonomic classification.</title>
        <authorList>
            <person name="Goeker M."/>
        </authorList>
    </citation>
    <scope>NUCLEOTIDE SEQUENCE [LARGE SCALE GENOMIC DNA]</scope>
    <source>
        <strain evidence="4 6">DSM 28688</strain>
    </source>
</reference>
<evidence type="ECO:0000313" key="5">
    <source>
        <dbReference type="Proteomes" id="UP000218332"/>
    </source>
</evidence>
<protein>
    <submittedName>
        <fullName evidence="4">YD repeat-containing protein</fullName>
    </submittedName>
</protein>
<evidence type="ECO:0000313" key="6">
    <source>
        <dbReference type="Proteomes" id="UP000245887"/>
    </source>
</evidence>
<dbReference type="AlphaFoldDB" id="A0A2A2I534"/>
<evidence type="ECO:0000259" key="2">
    <source>
        <dbReference type="Pfam" id="PF03625"/>
    </source>
</evidence>
<dbReference type="EMBL" id="QEKQ01000003">
    <property type="protein sequence ID" value="PVY77507.1"/>
    <property type="molecule type" value="Genomic_DNA"/>
</dbReference>